<feature type="domain" description="2Fe-2S ferredoxin-type" evidence="1">
    <location>
        <begin position="1"/>
        <end position="68"/>
    </location>
</feature>
<sequence>AWPGETLWQVAKRAGETIPHLCFKDASGYRADGNCRACMVEIEGERVLAASCLREARPEMVVRSQSSERARVAREGVLELLLSDQPPRDDSPDRASQLWQMADHLAVDATRARARYPRRRPDVVRHAPGARLPGQCPPIADDASGRSHASATAGHDTSHPAMTVNLDACIHCTLCVRACREVQVNDVIGMAHRGAASKVVF</sequence>
<dbReference type="CDD" id="cd00207">
    <property type="entry name" value="fer2"/>
    <property type="match status" value="1"/>
</dbReference>
<dbReference type="InterPro" id="IPR036010">
    <property type="entry name" value="2Fe-2S_ferredoxin-like_sf"/>
</dbReference>
<dbReference type="GO" id="GO:0051536">
    <property type="term" value="F:iron-sulfur cluster binding"/>
    <property type="evidence" value="ECO:0007669"/>
    <property type="project" value="InterPro"/>
</dbReference>
<accession>A0A6A4R663</accession>
<dbReference type="InterPro" id="IPR001041">
    <property type="entry name" value="2Fe-2S_ferredoxin-type"/>
</dbReference>
<feature type="non-terminal residue" evidence="3">
    <location>
        <position position="201"/>
    </location>
</feature>
<reference evidence="3 4" key="1">
    <citation type="submission" date="2019-12" db="EMBL/GenBank/DDBJ databases">
        <authorList>
            <person name="Zhang Y.-J."/>
        </authorList>
    </citation>
    <scope>NUCLEOTIDE SEQUENCE [LARGE SCALE GENOMIC DNA]</scope>
    <source>
        <strain evidence="3 4">H18S-6</strain>
    </source>
</reference>
<evidence type="ECO:0000259" key="1">
    <source>
        <dbReference type="PROSITE" id="PS51085"/>
    </source>
</evidence>
<dbReference type="Pfam" id="PF13510">
    <property type="entry name" value="Fer2_4"/>
    <property type="match status" value="1"/>
</dbReference>
<dbReference type="PROSITE" id="PS51085">
    <property type="entry name" value="2FE2S_FER_2"/>
    <property type="match status" value="1"/>
</dbReference>
<evidence type="ECO:0000259" key="2">
    <source>
        <dbReference type="PROSITE" id="PS51379"/>
    </source>
</evidence>
<evidence type="ECO:0000313" key="3">
    <source>
        <dbReference type="EMBL" id="KAE9622642.1"/>
    </source>
</evidence>
<feature type="domain" description="4Fe-4S ferredoxin-type" evidence="2">
    <location>
        <begin position="160"/>
        <end position="190"/>
    </location>
</feature>
<dbReference type="AlphaFoldDB" id="A0A6A4R663"/>
<dbReference type="EMBL" id="WSFO01000145">
    <property type="protein sequence ID" value="KAE9622642.1"/>
    <property type="molecule type" value="Genomic_DNA"/>
</dbReference>
<dbReference type="Proteomes" id="UP000441586">
    <property type="component" value="Unassembled WGS sequence"/>
</dbReference>
<gene>
    <name evidence="3" type="ORF">GP644_23990</name>
</gene>
<dbReference type="RefSeq" id="WP_158981935.1">
    <property type="nucleotide sequence ID" value="NZ_WSFO01000145.1"/>
</dbReference>
<protein>
    <submittedName>
        <fullName evidence="3">2Fe-2S iron-sulfur cluster binding domain-containing protein</fullName>
    </submittedName>
</protein>
<name>A0A6A4R663_9RHOB</name>
<evidence type="ECO:0000313" key="4">
    <source>
        <dbReference type="Proteomes" id="UP000441586"/>
    </source>
</evidence>
<dbReference type="Gene3D" id="3.10.20.740">
    <property type="match status" value="1"/>
</dbReference>
<proteinExistence type="predicted"/>
<comment type="caution">
    <text evidence="3">The sequence shown here is derived from an EMBL/GenBank/DDBJ whole genome shotgun (WGS) entry which is preliminary data.</text>
</comment>
<feature type="non-terminal residue" evidence="3">
    <location>
        <position position="1"/>
    </location>
</feature>
<dbReference type="SUPFAM" id="SSF54862">
    <property type="entry name" value="4Fe-4S ferredoxins"/>
    <property type="match status" value="1"/>
</dbReference>
<dbReference type="PROSITE" id="PS51379">
    <property type="entry name" value="4FE4S_FER_2"/>
    <property type="match status" value="1"/>
</dbReference>
<dbReference type="Gene3D" id="3.30.70.20">
    <property type="match status" value="1"/>
</dbReference>
<organism evidence="3 4">
    <name type="scientific">Parasedimentitalea maritima</name>
    <dbReference type="NCBI Taxonomy" id="2578117"/>
    <lineage>
        <taxon>Bacteria</taxon>
        <taxon>Pseudomonadati</taxon>
        <taxon>Pseudomonadota</taxon>
        <taxon>Alphaproteobacteria</taxon>
        <taxon>Rhodobacterales</taxon>
        <taxon>Paracoccaceae</taxon>
        <taxon>Parasedimentitalea</taxon>
    </lineage>
</organism>
<dbReference type="SUPFAM" id="SSF54292">
    <property type="entry name" value="2Fe-2S ferredoxin-like"/>
    <property type="match status" value="1"/>
</dbReference>
<dbReference type="InterPro" id="IPR017896">
    <property type="entry name" value="4Fe4S_Fe-S-bd"/>
</dbReference>